<dbReference type="OrthoDB" id="274765at2759"/>
<dbReference type="EMBL" id="CP056067">
    <property type="protein sequence ID" value="UKJ89605.1"/>
    <property type="molecule type" value="Genomic_DNA"/>
</dbReference>
<keyword evidence="2 4" id="KW-0689">Ribosomal protein</keyword>
<dbReference type="HAMAP" id="MF_01367">
    <property type="entry name" value="Ribosomal_uL14"/>
    <property type="match status" value="1"/>
</dbReference>
<dbReference type="Pfam" id="PF00238">
    <property type="entry name" value="Ribosomal_L14"/>
    <property type="match status" value="1"/>
</dbReference>
<dbReference type="Proteomes" id="UP000244803">
    <property type="component" value="Chromosome 4"/>
</dbReference>
<dbReference type="SMART" id="SM01374">
    <property type="entry name" value="Ribosomal_L14"/>
    <property type="match status" value="1"/>
</dbReference>
<proteinExistence type="inferred from homology"/>
<dbReference type="SUPFAM" id="SSF50193">
    <property type="entry name" value="Ribosomal protein L14"/>
    <property type="match status" value="1"/>
</dbReference>
<dbReference type="Gene3D" id="2.40.150.20">
    <property type="entry name" value="Ribosomal protein L14"/>
    <property type="match status" value="1"/>
</dbReference>
<evidence type="ECO:0000256" key="2">
    <source>
        <dbReference type="ARBA" id="ARBA00022980"/>
    </source>
</evidence>
<dbReference type="GO" id="GO:0003735">
    <property type="term" value="F:structural constituent of ribosome"/>
    <property type="evidence" value="ECO:0007669"/>
    <property type="project" value="InterPro"/>
</dbReference>
<evidence type="ECO:0000256" key="1">
    <source>
        <dbReference type="ARBA" id="ARBA00010745"/>
    </source>
</evidence>
<organism evidence="5 6">
    <name type="scientific">Theileria orientalis</name>
    <dbReference type="NCBI Taxonomy" id="68886"/>
    <lineage>
        <taxon>Eukaryota</taxon>
        <taxon>Sar</taxon>
        <taxon>Alveolata</taxon>
        <taxon>Apicomplexa</taxon>
        <taxon>Aconoidasida</taxon>
        <taxon>Piroplasmida</taxon>
        <taxon>Theileriidae</taxon>
        <taxon>Theileria</taxon>
    </lineage>
</organism>
<dbReference type="InterPro" id="IPR019972">
    <property type="entry name" value="Ribosomal_uL14_CS"/>
</dbReference>
<dbReference type="AlphaFoldDB" id="A0A976M6M5"/>
<dbReference type="InterPro" id="IPR036853">
    <property type="entry name" value="Ribosomal_uL14_sf"/>
</dbReference>
<dbReference type="PANTHER" id="PTHR11761">
    <property type="entry name" value="50S/60S RIBOSOMAL PROTEIN L14/L23"/>
    <property type="match status" value="1"/>
</dbReference>
<keyword evidence="3 4" id="KW-0687">Ribonucleoprotein</keyword>
<dbReference type="InterPro" id="IPR000218">
    <property type="entry name" value="Ribosomal_uL14"/>
</dbReference>
<dbReference type="CDD" id="cd00337">
    <property type="entry name" value="Ribosomal_uL14"/>
    <property type="match status" value="1"/>
</dbReference>
<name>A0A976M6M5_THEOR</name>
<dbReference type="GO" id="GO:0005762">
    <property type="term" value="C:mitochondrial large ribosomal subunit"/>
    <property type="evidence" value="ECO:0007669"/>
    <property type="project" value="TreeGrafter"/>
</dbReference>
<dbReference type="PROSITE" id="PS00049">
    <property type="entry name" value="RIBOSOMAL_L14"/>
    <property type="match status" value="1"/>
</dbReference>
<dbReference type="GO" id="GO:0006412">
    <property type="term" value="P:translation"/>
    <property type="evidence" value="ECO:0007669"/>
    <property type="project" value="InterPro"/>
</dbReference>
<evidence type="ECO:0000313" key="6">
    <source>
        <dbReference type="Proteomes" id="UP000244803"/>
    </source>
</evidence>
<evidence type="ECO:0000313" key="5">
    <source>
        <dbReference type="EMBL" id="UKJ89605.1"/>
    </source>
</evidence>
<gene>
    <name evidence="5" type="ORF">MACJ_002856</name>
</gene>
<dbReference type="GO" id="GO:0070180">
    <property type="term" value="F:large ribosomal subunit rRNA binding"/>
    <property type="evidence" value="ECO:0007669"/>
    <property type="project" value="TreeGrafter"/>
</dbReference>
<protein>
    <submittedName>
        <fullName evidence="5">50S ribosomal protein L14</fullName>
    </submittedName>
</protein>
<comment type="similarity">
    <text evidence="1 4">Belongs to the universal ribosomal protein uL14 family.</text>
</comment>
<accession>A0A976M6M5</accession>
<evidence type="ECO:0000256" key="4">
    <source>
        <dbReference type="RuleBase" id="RU003949"/>
    </source>
</evidence>
<dbReference type="PANTHER" id="PTHR11761:SF3">
    <property type="entry name" value="LARGE RIBOSOMAL SUBUNIT PROTEIN UL14M"/>
    <property type="match status" value="1"/>
</dbReference>
<evidence type="ECO:0000256" key="3">
    <source>
        <dbReference type="ARBA" id="ARBA00023274"/>
    </source>
</evidence>
<reference evidence="5" key="1">
    <citation type="submission" date="2022-07" db="EMBL/GenBank/DDBJ databases">
        <title>Evaluation of T. orientalis genome assembly methods using nanopore sequencing and analysis of variation between genomes.</title>
        <authorList>
            <person name="Yam J."/>
            <person name="Micallef M.L."/>
            <person name="Liu M."/>
            <person name="Djordjevic S.P."/>
            <person name="Bogema D.R."/>
            <person name="Jenkins C."/>
        </authorList>
    </citation>
    <scope>NUCLEOTIDE SEQUENCE</scope>
    <source>
        <strain evidence="5">Fish Creek</strain>
    </source>
</reference>
<sequence>MFLSKILCGLQRMSILKCGDNSGVIKGCIIGLGKNKHGTGKIGDRIKVSIRDKTPECNVQTKTPRGIIIRRKKETCRKDGMVFKFDENAFVIISNNKLQGTKIKGPVLVETRHSCKSLSNKIL</sequence>